<gene>
    <name evidence="2" type="ORF">DEO72_LG8g106</name>
</gene>
<feature type="compositionally biased region" description="Basic and acidic residues" evidence="1">
    <location>
        <begin position="19"/>
        <end position="44"/>
    </location>
</feature>
<feature type="compositionally biased region" description="Polar residues" evidence="1">
    <location>
        <begin position="57"/>
        <end position="70"/>
    </location>
</feature>
<name>A0A4D6MQI3_VIGUN</name>
<sequence length="111" mass="12706">MASHDETSAQTQSDLTIMDQEKKNQAAKEKAQEENDESKERASEMGRCMKEWAQYGKENTGTGGFLQQTGKKVKEMAHGVSESVKNSFGMAPQNDDEDEEYYYYPTQHRRE</sequence>
<accession>A0A4D6MQI3</accession>
<feature type="region of interest" description="Disordered" evidence="1">
    <location>
        <begin position="57"/>
        <end position="111"/>
    </location>
</feature>
<reference evidence="2 3" key="1">
    <citation type="submission" date="2019-04" db="EMBL/GenBank/DDBJ databases">
        <title>An improved genome assembly and genetic linkage map for asparagus bean, Vigna unguiculata ssp. sesquipedialis.</title>
        <authorList>
            <person name="Xia Q."/>
            <person name="Zhang R."/>
            <person name="Dong Y."/>
        </authorList>
    </citation>
    <scope>NUCLEOTIDE SEQUENCE [LARGE SCALE GENOMIC DNA]</scope>
    <source>
        <tissue evidence="2">Leaf</tissue>
    </source>
</reference>
<dbReference type="EMBL" id="CP039352">
    <property type="protein sequence ID" value="QCE02095.1"/>
    <property type="molecule type" value="Genomic_DNA"/>
</dbReference>
<evidence type="ECO:0000256" key="1">
    <source>
        <dbReference type="SAM" id="MobiDB-lite"/>
    </source>
</evidence>
<evidence type="ECO:0000313" key="2">
    <source>
        <dbReference type="EMBL" id="QCE02095.1"/>
    </source>
</evidence>
<proteinExistence type="predicted"/>
<dbReference type="AlphaFoldDB" id="A0A4D6MQI3"/>
<evidence type="ECO:0000313" key="3">
    <source>
        <dbReference type="Proteomes" id="UP000501690"/>
    </source>
</evidence>
<protein>
    <submittedName>
        <fullName evidence="2">Uncharacterized protein</fullName>
    </submittedName>
</protein>
<organism evidence="2 3">
    <name type="scientific">Vigna unguiculata</name>
    <name type="common">Cowpea</name>
    <dbReference type="NCBI Taxonomy" id="3917"/>
    <lineage>
        <taxon>Eukaryota</taxon>
        <taxon>Viridiplantae</taxon>
        <taxon>Streptophyta</taxon>
        <taxon>Embryophyta</taxon>
        <taxon>Tracheophyta</taxon>
        <taxon>Spermatophyta</taxon>
        <taxon>Magnoliopsida</taxon>
        <taxon>eudicotyledons</taxon>
        <taxon>Gunneridae</taxon>
        <taxon>Pentapetalae</taxon>
        <taxon>rosids</taxon>
        <taxon>fabids</taxon>
        <taxon>Fabales</taxon>
        <taxon>Fabaceae</taxon>
        <taxon>Papilionoideae</taxon>
        <taxon>50 kb inversion clade</taxon>
        <taxon>NPAAA clade</taxon>
        <taxon>indigoferoid/millettioid clade</taxon>
        <taxon>Phaseoleae</taxon>
        <taxon>Vigna</taxon>
    </lineage>
</organism>
<feature type="region of interest" description="Disordered" evidence="1">
    <location>
        <begin position="1"/>
        <end position="44"/>
    </location>
</feature>
<dbReference type="Proteomes" id="UP000501690">
    <property type="component" value="Linkage Group LG8"/>
</dbReference>
<keyword evidence="3" id="KW-1185">Reference proteome</keyword>